<comment type="similarity">
    <text evidence="3 19">In the N-terminal section; belongs to the NnrE/AIBP family.</text>
</comment>
<evidence type="ECO:0000256" key="13">
    <source>
        <dbReference type="ARBA" id="ARBA00023268"/>
    </source>
</evidence>
<comment type="subunit">
    <text evidence="17">Homotetramer.</text>
</comment>
<evidence type="ECO:0000256" key="16">
    <source>
        <dbReference type="ARBA" id="ARBA00049209"/>
    </source>
</evidence>
<dbReference type="InterPro" id="IPR004443">
    <property type="entry name" value="YjeF_N_dom"/>
</dbReference>
<dbReference type="InterPro" id="IPR036652">
    <property type="entry name" value="YjeF_N_dom_sf"/>
</dbReference>
<evidence type="ECO:0000256" key="15">
    <source>
        <dbReference type="ARBA" id="ARBA00048238"/>
    </source>
</evidence>
<gene>
    <name evidence="17" type="primary">nnrD</name>
    <name evidence="18" type="synonym">nnrE</name>
    <name evidence="22" type="ORF">KEC16_03470</name>
</gene>
<comment type="caution">
    <text evidence="18">Lacks conserved residue(s) required for the propagation of feature annotation.</text>
</comment>
<dbReference type="HAMAP" id="MF_01966">
    <property type="entry name" value="NADHX_epimerase"/>
    <property type="match status" value="1"/>
</dbReference>
<dbReference type="SUPFAM" id="SSF53613">
    <property type="entry name" value="Ribokinase-like"/>
    <property type="match status" value="1"/>
</dbReference>
<dbReference type="NCBIfam" id="TIGR00196">
    <property type="entry name" value="yjeF_cterm"/>
    <property type="match status" value="1"/>
</dbReference>
<evidence type="ECO:0000256" key="10">
    <source>
        <dbReference type="ARBA" id="ARBA00023027"/>
    </source>
</evidence>
<dbReference type="Gene3D" id="3.40.50.10260">
    <property type="entry name" value="YjeF N-terminal domain"/>
    <property type="match status" value="1"/>
</dbReference>
<dbReference type="HAMAP" id="MF_01965">
    <property type="entry name" value="NADHX_dehydratase"/>
    <property type="match status" value="1"/>
</dbReference>
<keyword evidence="9 18" id="KW-0630">Potassium</keyword>
<evidence type="ECO:0000256" key="11">
    <source>
        <dbReference type="ARBA" id="ARBA00023235"/>
    </source>
</evidence>
<dbReference type="Proteomes" id="UP000680714">
    <property type="component" value="Unassembled WGS sequence"/>
</dbReference>
<evidence type="ECO:0000256" key="14">
    <source>
        <dbReference type="ARBA" id="ARBA00025153"/>
    </source>
</evidence>
<evidence type="ECO:0000256" key="6">
    <source>
        <dbReference type="ARBA" id="ARBA00022741"/>
    </source>
</evidence>
<comment type="catalytic activity">
    <reaction evidence="2 18 19">
        <text>(6R)-NADPHX = (6S)-NADPHX</text>
        <dbReference type="Rhea" id="RHEA:32227"/>
        <dbReference type="ChEBI" id="CHEBI:64076"/>
        <dbReference type="ChEBI" id="CHEBI:64077"/>
        <dbReference type="EC" id="5.1.99.6"/>
    </reaction>
</comment>
<evidence type="ECO:0000256" key="17">
    <source>
        <dbReference type="HAMAP-Rule" id="MF_01965"/>
    </source>
</evidence>
<comment type="cofactor">
    <cofactor evidence="18 19">
        <name>K(+)</name>
        <dbReference type="ChEBI" id="CHEBI:29103"/>
    </cofactor>
    <text evidence="18 19">Binds 1 potassium ion per subunit.</text>
</comment>
<feature type="binding site" evidence="17">
    <location>
        <position position="426"/>
    </location>
    <ligand>
        <name>(6S)-NADPHX</name>
        <dbReference type="ChEBI" id="CHEBI:64076"/>
    </ligand>
</feature>
<comment type="function">
    <text evidence="18">Catalyzes the epimerization of the S- and R-forms of NAD(P)HX, a damaged form of NAD(P)H that is a result of enzymatic or heat-dependent hydration. This is a prerequisite for the S-specific NAD(P)H-hydrate dehydratase to allow the repair of both epimers of NAD(P)HX.</text>
</comment>
<evidence type="ECO:0000256" key="1">
    <source>
        <dbReference type="ARBA" id="ARBA00000013"/>
    </source>
</evidence>
<dbReference type="InterPro" id="IPR000631">
    <property type="entry name" value="CARKD"/>
</dbReference>
<feature type="binding site" evidence="18">
    <location>
        <position position="118"/>
    </location>
    <ligand>
        <name>K(+)</name>
        <dbReference type="ChEBI" id="CHEBI:29103"/>
    </ligand>
</feature>
<feature type="domain" description="YjeF N-terminal" evidence="21">
    <location>
        <begin position="11"/>
        <end position="208"/>
    </location>
</feature>
<dbReference type="InterPro" id="IPR029056">
    <property type="entry name" value="Ribokinase-like"/>
</dbReference>
<feature type="binding site" evidence="18">
    <location>
        <position position="58"/>
    </location>
    <ligand>
        <name>K(+)</name>
        <dbReference type="ChEBI" id="CHEBI:29103"/>
    </ligand>
</feature>
<protein>
    <recommendedName>
        <fullName evidence="19">Bifunctional NAD(P)H-hydrate repair enzyme</fullName>
    </recommendedName>
    <alternativeName>
        <fullName evidence="19">Nicotinamide nucleotide repair protein</fullName>
    </alternativeName>
    <domain>
        <recommendedName>
            <fullName evidence="19">ADP-dependent (S)-NAD(P)H-hydrate dehydratase</fullName>
            <ecNumber evidence="19">4.2.1.136</ecNumber>
        </recommendedName>
        <alternativeName>
            <fullName evidence="19">ADP-dependent NAD(P)HX dehydratase</fullName>
        </alternativeName>
    </domain>
    <domain>
        <recommendedName>
            <fullName evidence="19">NAD(P)H-hydrate epimerase</fullName>
            <ecNumber evidence="19">5.1.99.6</ecNumber>
        </recommendedName>
    </domain>
</protein>
<dbReference type="InterPro" id="IPR030677">
    <property type="entry name" value="Nnr"/>
</dbReference>
<proteinExistence type="inferred from homology"/>
<dbReference type="PANTHER" id="PTHR12592:SF0">
    <property type="entry name" value="ATP-DEPENDENT (S)-NAD(P)H-HYDRATE DEHYDRATASE"/>
    <property type="match status" value="1"/>
</dbReference>
<feature type="binding site" evidence="17">
    <location>
        <position position="312"/>
    </location>
    <ligand>
        <name>(6S)-NADPHX</name>
        <dbReference type="ChEBI" id="CHEBI:64076"/>
    </ligand>
</feature>
<evidence type="ECO:0000259" key="21">
    <source>
        <dbReference type="PROSITE" id="PS51385"/>
    </source>
</evidence>
<evidence type="ECO:0000313" key="22">
    <source>
        <dbReference type="EMBL" id="MBR9970770.1"/>
    </source>
</evidence>
<feature type="domain" description="YjeF C-terminal" evidence="20">
    <location>
        <begin position="218"/>
        <end position="480"/>
    </location>
</feature>
<evidence type="ECO:0000256" key="12">
    <source>
        <dbReference type="ARBA" id="ARBA00023239"/>
    </source>
</evidence>
<dbReference type="Pfam" id="PF01256">
    <property type="entry name" value="Carb_kinase"/>
    <property type="match status" value="1"/>
</dbReference>
<dbReference type="PROSITE" id="PS51385">
    <property type="entry name" value="YJEF_N"/>
    <property type="match status" value="1"/>
</dbReference>
<keyword evidence="13" id="KW-0511">Multifunctional enzyme</keyword>
<comment type="catalytic activity">
    <reaction evidence="1 18 19">
        <text>(6R)-NADHX = (6S)-NADHX</text>
        <dbReference type="Rhea" id="RHEA:32215"/>
        <dbReference type="ChEBI" id="CHEBI:64074"/>
        <dbReference type="ChEBI" id="CHEBI:64075"/>
        <dbReference type="EC" id="5.1.99.6"/>
    </reaction>
</comment>
<dbReference type="RefSeq" id="WP_211546230.1">
    <property type="nucleotide sequence ID" value="NZ_JAGTUF010000001.1"/>
</dbReference>
<dbReference type="PIRSF" id="PIRSF017184">
    <property type="entry name" value="Nnr"/>
    <property type="match status" value="1"/>
</dbReference>
<comment type="catalytic activity">
    <reaction evidence="16 17 19">
        <text>(6S)-NADPHX + ADP = AMP + phosphate + NADPH + H(+)</text>
        <dbReference type="Rhea" id="RHEA:32235"/>
        <dbReference type="ChEBI" id="CHEBI:15378"/>
        <dbReference type="ChEBI" id="CHEBI:43474"/>
        <dbReference type="ChEBI" id="CHEBI:57783"/>
        <dbReference type="ChEBI" id="CHEBI:64076"/>
        <dbReference type="ChEBI" id="CHEBI:456215"/>
        <dbReference type="ChEBI" id="CHEBI:456216"/>
        <dbReference type="EC" id="4.2.1.136"/>
    </reaction>
</comment>
<dbReference type="CDD" id="cd01171">
    <property type="entry name" value="YXKO-related"/>
    <property type="match status" value="1"/>
</dbReference>
<evidence type="ECO:0000256" key="7">
    <source>
        <dbReference type="ARBA" id="ARBA00022840"/>
    </source>
</evidence>
<evidence type="ECO:0000256" key="19">
    <source>
        <dbReference type="PIRNR" id="PIRNR017184"/>
    </source>
</evidence>
<comment type="caution">
    <text evidence="22">The sequence shown here is derived from an EMBL/GenBank/DDBJ whole genome shotgun (WGS) entry which is preliminary data.</text>
</comment>
<keyword evidence="7 17" id="KW-0067">ATP-binding</keyword>
<feature type="binding site" evidence="17">
    <location>
        <position position="425"/>
    </location>
    <ligand>
        <name>AMP</name>
        <dbReference type="ChEBI" id="CHEBI:456215"/>
    </ligand>
</feature>
<dbReference type="PANTHER" id="PTHR12592">
    <property type="entry name" value="ATP-DEPENDENT (S)-NAD(P)H-HYDRATE DEHYDRATASE FAMILY MEMBER"/>
    <property type="match status" value="1"/>
</dbReference>
<keyword evidence="10 17" id="KW-0520">NAD</keyword>
<keyword evidence="6 17" id="KW-0547">Nucleotide-binding</keyword>
<evidence type="ECO:0000256" key="3">
    <source>
        <dbReference type="ARBA" id="ARBA00006001"/>
    </source>
</evidence>
<comment type="catalytic activity">
    <reaction evidence="15 17 19">
        <text>(6S)-NADHX + ADP = AMP + phosphate + NADH + H(+)</text>
        <dbReference type="Rhea" id="RHEA:32223"/>
        <dbReference type="ChEBI" id="CHEBI:15378"/>
        <dbReference type="ChEBI" id="CHEBI:43474"/>
        <dbReference type="ChEBI" id="CHEBI:57945"/>
        <dbReference type="ChEBI" id="CHEBI:64074"/>
        <dbReference type="ChEBI" id="CHEBI:456215"/>
        <dbReference type="ChEBI" id="CHEBI:456216"/>
        <dbReference type="EC" id="4.2.1.136"/>
    </reaction>
</comment>
<evidence type="ECO:0000259" key="20">
    <source>
        <dbReference type="PROSITE" id="PS51383"/>
    </source>
</evidence>
<evidence type="ECO:0000256" key="5">
    <source>
        <dbReference type="ARBA" id="ARBA00022723"/>
    </source>
</evidence>
<dbReference type="Pfam" id="PF03853">
    <property type="entry name" value="YjeF_N"/>
    <property type="match status" value="1"/>
</dbReference>
<evidence type="ECO:0000256" key="4">
    <source>
        <dbReference type="ARBA" id="ARBA00009524"/>
    </source>
</evidence>
<feature type="binding site" evidence="18">
    <location>
        <begin position="57"/>
        <end position="61"/>
    </location>
    <ligand>
        <name>(6S)-NADPHX</name>
        <dbReference type="ChEBI" id="CHEBI:64076"/>
    </ligand>
</feature>
<evidence type="ECO:0000256" key="8">
    <source>
        <dbReference type="ARBA" id="ARBA00022857"/>
    </source>
</evidence>
<feature type="binding site" evidence="18">
    <location>
        <begin position="122"/>
        <end position="128"/>
    </location>
    <ligand>
        <name>(6S)-NADPHX</name>
        <dbReference type="ChEBI" id="CHEBI:64076"/>
    </ligand>
</feature>
<dbReference type="InterPro" id="IPR017953">
    <property type="entry name" value="Carbohydrate_kinase_pred_CS"/>
</dbReference>
<feature type="binding site" evidence="17">
    <location>
        <position position="252"/>
    </location>
    <ligand>
        <name>(6S)-NADPHX</name>
        <dbReference type="ChEBI" id="CHEBI:64076"/>
    </ligand>
</feature>
<comment type="similarity">
    <text evidence="17">Belongs to the NnrD/CARKD family.</text>
</comment>
<comment type="cofactor">
    <cofactor evidence="17">
        <name>Mg(2+)</name>
        <dbReference type="ChEBI" id="CHEBI:18420"/>
    </cofactor>
</comment>
<name>A0ABS5I8N0_9PROT</name>
<feature type="binding site" evidence="17">
    <location>
        <begin position="396"/>
        <end position="400"/>
    </location>
    <ligand>
        <name>AMP</name>
        <dbReference type="ChEBI" id="CHEBI:456215"/>
    </ligand>
</feature>
<comment type="function">
    <text evidence="17">Catalyzes the dehydration of the S-form of NAD(P)HX at the expense of ADP, which is converted to AMP. Together with NAD(P)HX epimerase, which catalyzes the epimerization of the S- and R-forms, the enzyme allows the repair of both epimers of NAD(P)HX, a damaged form of NAD(P)H that is a result of enzymatic or heat-dependent hydration.</text>
</comment>
<dbReference type="NCBIfam" id="TIGR00197">
    <property type="entry name" value="yjeF_nterm"/>
    <property type="match status" value="1"/>
</dbReference>
<organism evidence="22 23">
    <name type="scientific">Magnetospirillum sulfuroxidans</name>
    <dbReference type="NCBI Taxonomy" id="611300"/>
    <lineage>
        <taxon>Bacteria</taxon>
        <taxon>Pseudomonadati</taxon>
        <taxon>Pseudomonadota</taxon>
        <taxon>Alphaproteobacteria</taxon>
        <taxon>Rhodospirillales</taxon>
        <taxon>Rhodospirillaceae</taxon>
        <taxon>Magnetospirillum</taxon>
    </lineage>
</organism>
<dbReference type="EC" id="5.1.99.6" evidence="19"/>
<dbReference type="PROSITE" id="PS51383">
    <property type="entry name" value="YJEF_C_3"/>
    <property type="match status" value="1"/>
</dbReference>
<keyword evidence="23" id="KW-1185">Reference proteome</keyword>
<feature type="binding site" evidence="17">
    <location>
        <position position="363"/>
    </location>
    <ligand>
        <name>(6S)-NADPHX</name>
        <dbReference type="ChEBI" id="CHEBI:64076"/>
    </ligand>
</feature>
<keyword evidence="8 17" id="KW-0521">NADP</keyword>
<evidence type="ECO:0000256" key="2">
    <source>
        <dbReference type="ARBA" id="ARBA00000909"/>
    </source>
</evidence>
<keyword evidence="11 18" id="KW-0413">Isomerase</keyword>
<dbReference type="SUPFAM" id="SSF64153">
    <property type="entry name" value="YjeF N-terminal domain-like"/>
    <property type="match status" value="1"/>
</dbReference>
<reference evidence="22 23" key="1">
    <citation type="submission" date="2021-04" db="EMBL/GenBank/DDBJ databases">
        <title>Magnetospirillum sulfuroxidans sp. nov., a facultative chemolithoautotrophic sulfur-oxidizing alphaproteobacterium isolated from freshwater sediment and proposals for Paramagetospirillum gen. nov., and Magnetospirillaceae fam. nov.</title>
        <authorList>
            <person name="Koziaeva V."/>
            <person name="Geelhoed J.S."/>
            <person name="Sorokin D.Y."/>
            <person name="Grouzdev D.S."/>
        </authorList>
    </citation>
    <scope>NUCLEOTIDE SEQUENCE [LARGE SCALE GENOMIC DNA]</scope>
    <source>
        <strain evidence="22 23">J10</strain>
    </source>
</reference>
<comment type="similarity">
    <text evidence="4 19">In the C-terminal section; belongs to the NnrD/CARKD family.</text>
</comment>
<comment type="function">
    <text evidence="14 19">Bifunctional enzyme that catalyzes the epimerization of the S- and R-forms of NAD(P)HX and the dehydration of the S-form of NAD(P)HX at the expense of ADP, which is converted to AMP. This allows the repair of both epimers of NAD(P)HX, a damaged form of NAD(P)H that is a result of enzymatic or heat-dependent hydration.</text>
</comment>
<keyword evidence="5 18" id="KW-0479">Metal-binding</keyword>
<accession>A0ABS5I8N0</accession>
<comment type="similarity">
    <text evidence="18">Belongs to the NnrE/AIBP family.</text>
</comment>
<dbReference type="PROSITE" id="PS01050">
    <property type="entry name" value="YJEF_C_2"/>
    <property type="match status" value="1"/>
</dbReference>
<evidence type="ECO:0000256" key="18">
    <source>
        <dbReference type="HAMAP-Rule" id="MF_01966"/>
    </source>
</evidence>
<evidence type="ECO:0000313" key="23">
    <source>
        <dbReference type="Proteomes" id="UP000680714"/>
    </source>
</evidence>
<dbReference type="EC" id="4.2.1.136" evidence="19"/>
<keyword evidence="12 17" id="KW-0456">Lyase</keyword>
<feature type="binding site" evidence="18">
    <location>
        <position position="154"/>
    </location>
    <ligand>
        <name>K(+)</name>
        <dbReference type="ChEBI" id="CHEBI:29103"/>
    </ligand>
</feature>
<sequence>MNAEILNVAEMYRADSLAMAGGIAGETLMEAAGWAVAREVCHRFRPCRVTVLCGPGNNGGDGFVIARLLSHQGFVVRLALLGDVANLKGDAALMAGRWPGPVEMLDPVCLEGAELVVDSLFGAGLARPLDGPAAETIAALRRLCLPVIAVDVPSGVDGDTGAVLGLAPQAVATVTFFRKKPGHLLYPGRALCGEVVVAGIGIPAEVLTEVEPAIVENDPTVWAARFPWPGAEGHKYQRGHVTILGGAVLTGAARLAARAARRAGAGLVTIAAADAALAIYRMADPGNMVLPEADLIEMLADPRRNAWIMGPGAGQGEGRRAQLKAVLEAGRKCVLDADSLTWFSGCKDSLRRLLSPSAVLTPHDGEFDRLFGDVAGSRLERARQAASCSGAVVVLKGADTVIAHPDGRAAINANAPPWLATAGSGDVLAGIIGGLLAAGSDGFDAACAGVWMHGAAATAFGPGLIAEDIAETLPLVLRNLYQQENAPKS</sequence>
<dbReference type="Gene3D" id="3.40.1190.20">
    <property type="match status" value="1"/>
</dbReference>
<evidence type="ECO:0000256" key="9">
    <source>
        <dbReference type="ARBA" id="ARBA00022958"/>
    </source>
</evidence>
<dbReference type="EMBL" id="JAGTUF010000001">
    <property type="protein sequence ID" value="MBR9970770.1"/>
    <property type="molecule type" value="Genomic_DNA"/>
</dbReference>
<feature type="binding site" evidence="18">
    <location>
        <position position="151"/>
    </location>
    <ligand>
        <name>(6S)-NADPHX</name>
        <dbReference type="ChEBI" id="CHEBI:64076"/>
    </ligand>
</feature>